<name>A0AA97H286_9FIRM</name>
<protein>
    <submittedName>
        <fullName evidence="3">V-type ATPase subunit</fullName>
    </submittedName>
</protein>
<dbReference type="EMBL" id="CP135996">
    <property type="protein sequence ID" value="WOC33283.1"/>
    <property type="molecule type" value="Genomic_DNA"/>
</dbReference>
<dbReference type="InterPro" id="IPR050873">
    <property type="entry name" value="V-ATPase_V0D/AC39_subunit"/>
</dbReference>
<dbReference type="GO" id="GO:0046961">
    <property type="term" value="F:proton-transporting ATPase activity, rotational mechanism"/>
    <property type="evidence" value="ECO:0007669"/>
    <property type="project" value="InterPro"/>
</dbReference>
<evidence type="ECO:0000256" key="1">
    <source>
        <dbReference type="ARBA" id="ARBA00022448"/>
    </source>
</evidence>
<dbReference type="Gene3D" id="1.10.132.50">
    <property type="entry name" value="ATP synthase (C/AC39) subunit, domain 3"/>
    <property type="match status" value="2"/>
</dbReference>
<accession>A0AA97H286</accession>
<dbReference type="PANTHER" id="PTHR38682">
    <property type="entry name" value="V-TYPE ATP SYNTHASE SUBUNIT C"/>
    <property type="match status" value="1"/>
</dbReference>
<dbReference type="AlphaFoldDB" id="A0AA97H286"/>
<reference evidence="3 4" key="2">
    <citation type="submission" date="2024-06" db="EMBL/GenBank/DDBJ databases">
        <title>Caproicibacterium argilliputei sp. nov, a novel caproic acid producing anaerobic bacterium isolated from pit mud.</title>
        <authorList>
            <person name="Xia S."/>
        </authorList>
    </citation>
    <scope>NUCLEOTIDE SEQUENCE [LARGE SCALE GENOMIC DNA]</scope>
    <source>
        <strain evidence="3 4">ZCY20-5</strain>
    </source>
</reference>
<evidence type="ECO:0000313" key="4">
    <source>
        <dbReference type="Proteomes" id="UP001300604"/>
    </source>
</evidence>
<keyword evidence="2" id="KW-0406">Ion transport</keyword>
<dbReference type="InterPro" id="IPR036079">
    <property type="entry name" value="ATPase_csu/dsu_sf"/>
</dbReference>
<dbReference type="Pfam" id="PF01992">
    <property type="entry name" value="vATP-synt_AC39"/>
    <property type="match status" value="1"/>
</dbReference>
<dbReference type="KEGG" id="carl:PXC00_05280"/>
<keyword evidence="4" id="KW-1185">Reference proteome</keyword>
<reference evidence="4" key="1">
    <citation type="submission" date="2024-06" db="EMBL/GenBank/DDBJ databases">
        <title>Caproicibacterium argilliputei sp. nov, a novel caproic acid producing anaerobic bacterium isolated from pit mud.</title>
        <authorList>
            <person name="Zeng C."/>
        </authorList>
    </citation>
    <scope>NUCLEOTIDE SEQUENCE [LARGE SCALE GENOMIC DNA]</scope>
    <source>
        <strain evidence="4">ZCY20-5</strain>
    </source>
</reference>
<dbReference type="RefSeq" id="WP_275845564.1">
    <property type="nucleotide sequence ID" value="NZ_CP135996.1"/>
</dbReference>
<sequence>MSNTAIVSKARAMYGRRLTPSDWEALLSCSSVADAAAYLKSNTAYSSVLKNVNESGIHHSELENLLRQRLMQETLRLSRYDVGMGEHTANYLLGQLEINQLLHAMIRMNAGTNEQMTPPDPYLNHHTHFDQRAVDQAANFEQLLEAVRGTRYYKLLLPFRNKADSMENFTEVEHVLLTDLYEQQYRVIQDETHGHEREAMLEMFNDMVDLQNYAHIVRLKAYYHVTNSQIRACILPFGRIPKDKLSQMIEADTPAQVKAVMATTRVGKRAFQLPYDLPGDLITQVRYWESHRNLFFSSESSIVMLSYIFLMQTELTNLVHLIEALRYGISKIEIKRLLNPYKFG</sequence>
<dbReference type="InterPro" id="IPR002843">
    <property type="entry name" value="ATPase_V0-cplx_csu/dsu"/>
</dbReference>
<dbReference type="PANTHER" id="PTHR38682:SF1">
    <property type="entry name" value="V-TYPE ATP SYNTHASE SUBUNIT C"/>
    <property type="match status" value="1"/>
</dbReference>
<gene>
    <name evidence="3" type="ORF">PXC00_05280</name>
</gene>
<dbReference type="Proteomes" id="UP001300604">
    <property type="component" value="Chromosome"/>
</dbReference>
<dbReference type="SUPFAM" id="SSF103486">
    <property type="entry name" value="V-type ATP synthase subunit C"/>
    <property type="match status" value="1"/>
</dbReference>
<proteinExistence type="predicted"/>
<keyword evidence="1" id="KW-0813">Transport</keyword>
<evidence type="ECO:0000313" key="3">
    <source>
        <dbReference type="EMBL" id="WOC33283.1"/>
    </source>
</evidence>
<organism evidence="3 4">
    <name type="scientific">Caproicibacterium argilliputei</name>
    <dbReference type="NCBI Taxonomy" id="3030016"/>
    <lineage>
        <taxon>Bacteria</taxon>
        <taxon>Bacillati</taxon>
        <taxon>Bacillota</taxon>
        <taxon>Clostridia</taxon>
        <taxon>Eubacteriales</taxon>
        <taxon>Oscillospiraceae</taxon>
        <taxon>Caproicibacterium</taxon>
    </lineage>
</organism>
<evidence type="ECO:0000256" key="2">
    <source>
        <dbReference type="ARBA" id="ARBA00023065"/>
    </source>
</evidence>
<dbReference type="InterPro" id="IPR044911">
    <property type="entry name" value="V-type_ATPase_csu/dsu_dom_3"/>
</dbReference>